<reference evidence="6 7" key="1">
    <citation type="submission" date="2018-08" db="EMBL/GenBank/DDBJ databases">
        <title>Bacillus chawlae sp. nov., Bacillus glennii sp. nov., and Bacillus saganii sp. nov. Isolated from the Vehicle Assembly Building at Kennedy Space Center where the Viking Spacecraft were Assembled.</title>
        <authorList>
            <person name="Seuylemezian A."/>
            <person name="Vaishampayan P."/>
        </authorList>
    </citation>
    <scope>NUCLEOTIDE SEQUENCE [LARGE SCALE GENOMIC DNA]</scope>
    <source>
        <strain evidence="6 7">V44-8</strain>
    </source>
</reference>
<evidence type="ECO:0000313" key="6">
    <source>
        <dbReference type="EMBL" id="RFU61200.1"/>
    </source>
</evidence>
<dbReference type="EMBL" id="QVTD01000016">
    <property type="protein sequence ID" value="RFU61200.1"/>
    <property type="molecule type" value="Genomic_DNA"/>
</dbReference>
<dbReference type="AlphaFoldDB" id="A0A372L7I4"/>
<sequence>MLFEVVSTASMLGVWGASHYFRTNTKDDNDKILKIAENSGLYKNGEKLRLYRRKRERKKKPNYTEYVYKIPLGLELEDFLEKYGKFKDGLNNRSQHRIHLRDFKKLKPDRNIVKQIRKILENRDQLNKNIEMEYDGMLIIRVYDKGLTDDLPYDDELLAKVGGWEVPKGVTMREFIKHDFEKMQMLVVAGMTRYGKTVFLKNSITTLIHNEPDNVKLTLVDLKGGLAFSRFSNCKQVHTVAKNAEESLLALDLIHAEMGQRQALFLSKGWEDIGEAGWKERHFIIVDEGAEIAGFEDKAQRERCTYLLGEIARIGAGLGYRMIFATQYPVADVFPRQVKANTSAALCFKLKNSTQSMVVLDRKGAEALPVGLRGRAIYQTDRDVIVQTPFIKNDFIDTKLTPHITFRARSEKSGASSRGKEEGTGGSYITYFEEA</sequence>
<feature type="region of interest" description="Disordered" evidence="4">
    <location>
        <begin position="410"/>
        <end position="435"/>
    </location>
</feature>
<dbReference type="InterPro" id="IPR050206">
    <property type="entry name" value="FtsK/SpoIIIE/SftA"/>
</dbReference>
<comment type="caution">
    <text evidence="6">The sequence shown here is derived from an EMBL/GenBank/DDBJ whole genome shotgun (WGS) entry which is preliminary data.</text>
</comment>
<keyword evidence="7" id="KW-1185">Reference proteome</keyword>
<dbReference type="PANTHER" id="PTHR22683">
    <property type="entry name" value="SPORULATION PROTEIN RELATED"/>
    <property type="match status" value="1"/>
</dbReference>
<protein>
    <submittedName>
        <fullName evidence="6">Cell division protein FtsK</fullName>
    </submittedName>
</protein>
<dbReference type="PROSITE" id="PS50901">
    <property type="entry name" value="FTSK"/>
    <property type="match status" value="1"/>
</dbReference>
<dbReference type="GO" id="GO:0003677">
    <property type="term" value="F:DNA binding"/>
    <property type="evidence" value="ECO:0007669"/>
    <property type="project" value="InterPro"/>
</dbReference>
<evidence type="ECO:0000256" key="1">
    <source>
        <dbReference type="ARBA" id="ARBA00022741"/>
    </source>
</evidence>
<proteinExistence type="predicted"/>
<evidence type="ECO:0000256" key="4">
    <source>
        <dbReference type="SAM" id="MobiDB-lite"/>
    </source>
</evidence>
<dbReference type="Gene3D" id="3.40.50.300">
    <property type="entry name" value="P-loop containing nucleotide triphosphate hydrolases"/>
    <property type="match status" value="1"/>
</dbReference>
<keyword evidence="6" id="KW-0132">Cell division</keyword>
<accession>A0A372L7I4</accession>
<keyword evidence="2 3" id="KW-0067">ATP-binding</keyword>
<evidence type="ECO:0000313" key="7">
    <source>
        <dbReference type="Proteomes" id="UP000262939"/>
    </source>
</evidence>
<feature type="domain" description="FtsK" evidence="5">
    <location>
        <begin position="172"/>
        <end position="357"/>
    </location>
</feature>
<dbReference type="InterPro" id="IPR027417">
    <property type="entry name" value="P-loop_NTPase"/>
</dbReference>
<organism evidence="6 7">
    <name type="scientific">Peribacillus glennii</name>
    <dbReference type="NCBI Taxonomy" id="2303991"/>
    <lineage>
        <taxon>Bacteria</taxon>
        <taxon>Bacillati</taxon>
        <taxon>Bacillota</taxon>
        <taxon>Bacilli</taxon>
        <taxon>Bacillales</taxon>
        <taxon>Bacillaceae</taxon>
        <taxon>Peribacillus</taxon>
    </lineage>
</organism>
<name>A0A372L7I4_9BACI</name>
<evidence type="ECO:0000259" key="5">
    <source>
        <dbReference type="PROSITE" id="PS50901"/>
    </source>
</evidence>
<keyword evidence="1 3" id="KW-0547">Nucleotide-binding</keyword>
<dbReference type="GO" id="GO:0051301">
    <property type="term" value="P:cell division"/>
    <property type="evidence" value="ECO:0007669"/>
    <property type="project" value="UniProtKB-KW"/>
</dbReference>
<dbReference type="PANTHER" id="PTHR22683:SF1">
    <property type="entry name" value="TYPE VII SECRETION SYSTEM PROTEIN ESSC"/>
    <property type="match status" value="1"/>
</dbReference>
<evidence type="ECO:0000256" key="2">
    <source>
        <dbReference type="ARBA" id="ARBA00022840"/>
    </source>
</evidence>
<feature type="binding site" evidence="3">
    <location>
        <begin position="190"/>
        <end position="197"/>
    </location>
    <ligand>
        <name>ATP</name>
        <dbReference type="ChEBI" id="CHEBI:30616"/>
    </ligand>
</feature>
<dbReference type="InterPro" id="IPR002543">
    <property type="entry name" value="FtsK_dom"/>
</dbReference>
<evidence type="ECO:0000256" key="3">
    <source>
        <dbReference type="PROSITE-ProRule" id="PRU00289"/>
    </source>
</evidence>
<dbReference type="GO" id="GO:0005524">
    <property type="term" value="F:ATP binding"/>
    <property type="evidence" value="ECO:0007669"/>
    <property type="project" value="UniProtKB-UniRule"/>
</dbReference>
<gene>
    <name evidence="6" type="ORF">D0466_18420</name>
</gene>
<feature type="compositionally biased region" description="Basic and acidic residues" evidence="4">
    <location>
        <begin position="410"/>
        <end position="423"/>
    </location>
</feature>
<dbReference type="Proteomes" id="UP000262939">
    <property type="component" value="Unassembled WGS sequence"/>
</dbReference>
<keyword evidence="6" id="KW-0131">Cell cycle</keyword>
<dbReference type="SUPFAM" id="SSF52540">
    <property type="entry name" value="P-loop containing nucleoside triphosphate hydrolases"/>
    <property type="match status" value="1"/>
</dbReference>
<dbReference type="Pfam" id="PF01580">
    <property type="entry name" value="FtsK_SpoIIIE"/>
    <property type="match status" value="1"/>
</dbReference>